<reference evidence="1" key="1">
    <citation type="submission" date="2022-02" db="EMBL/GenBank/DDBJ databases">
        <title>Plant Genome Project.</title>
        <authorList>
            <person name="Zhang R.-G."/>
        </authorList>
    </citation>
    <scope>NUCLEOTIDE SEQUENCE</scope>
    <source>
        <strain evidence="1">AT1</strain>
    </source>
</reference>
<organism evidence="1 2">
    <name type="scientific">Rhododendron molle</name>
    <name type="common">Chinese azalea</name>
    <name type="synonym">Azalea mollis</name>
    <dbReference type="NCBI Taxonomy" id="49168"/>
    <lineage>
        <taxon>Eukaryota</taxon>
        <taxon>Viridiplantae</taxon>
        <taxon>Streptophyta</taxon>
        <taxon>Embryophyta</taxon>
        <taxon>Tracheophyta</taxon>
        <taxon>Spermatophyta</taxon>
        <taxon>Magnoliopsida</taxon>
        <taxon>eudicotyledons</taxon>
        <taxon>Gunneridae</taxon>
        <taxon>Pentapetalae</taxon>
        <taxon>asterids</taxon>
        <taxon>Ericales</taxon>
        <taxon>Ericaceae</taxon>
        <taxon>Ericoideae</taxon>
        <taxon>Rhodoreae</taxon>
        <taxon>Rhododendron</taxon>
    </lineage>
</organism>
<proteinExistence type="predicted"/>
<gene>
    <name evidence="1" type="ORF">RHMOL_Rhmol09G0171700</name>
</gene>
<accession>A0ACC0MG72</accession>
<dbReference type="EMBL" id="CM046396">
    <property type="protein sequence ID" value="KAI8539308.1"/>
    <property type="molecule type" value="Genomic_DNA"/>
</dbReference>
<keyword evidence="2" id="KW-1185">Reference proteome</keyword>
<dbReference type="Proteomes" id="UP001062846">
    <property type="component" value="Chromosome 9"/>
</dbReference>
<evidence type="ECO:0000313" key="2">
    <source>
        <dbReference type="Proteomes" id="UP001062846"/>
    </source>
</evidence>
<sequence>MHMESTSLLSGGSSGLQKLHNFESWSSTGWGNGSFMFCWECTRWGSLCHSFEASLGVYIFKKKKAKFDIKVHSVEDFKGYLDGMKKVTV</sequence>
<evidence type="ECO:0000313" key="1">
    <source>
        <dbReference type="EMBL" id="KAI8539308.1"/>
    </source>
</evidence>
<comment type="caution">
    <text evidence="1">The sequence shown here is derived from an EMBL/GenBank/DDBJ whole genome shotgun (WGS) entry which is preliminary data.</text>
</comment>
<protein>
    <submittedName>
        <fullName evidence="1">Uncharacterized protein</fullName>
    </submittedName>
</protein>
<name>A0ACC0MG72_RHOML</name>